<gene>
    <name evidence="9" type="ORF">RB653_000958</name>
</gene>
<evidence type="ECO:0000259" key="8">
    <source>
        <dbReference type="PROSITE" id="PS50026"/>
    </source>
</evidence>
<dbReference type="Pfam" id="PF01833">
    <property type="entry name" value="TIG"/>
    <property type="match status" value="2"/>
</dbReference>
<dbReference type="SUPFAM" id="SSF81296">
    <property type="entry name" value="E set domains"/>
    <property type="match status" value="1"/>
</dbReference>
<keyword evidence="6" id="KW-0812">Transmembrane</keyword>
<evidence type="ECO:0000313" key="10">
    <source>
        <dbReference type="Proteomes" id="UP001344447"/>
    </source>
</evidence>
<feature type="disulfide bond" evidence="5">
    <location>
        <begin position="686"/>
        <end position="695"/>
    </location>
</feature>
<dbReference type="InterPro" id="IPR052014">
    <property type="entry name" value="Dictyostelium_Tiger"/>
</dbReference>
<keyword evidence="3 6" id="KW-0472">Membrane</keyword>
<evidence type="ECO:0000256" key="3">
    <source>
        <dbReference type="ARBA" id="ARBA00023136"/>
    </source>
</evidence>
<dbReference type="PANTHER" id="PTHR31341:SF4">
    <property type="entry name" value="IPT_TIG DOMAIN-CONTAINING PROTEIN-RELATED"/>
    <property type="match status" value="1"/>
</dbReference>
<dbReference type="InterPro" id="IPR000742">
    <property type="entry name" value="EGF"/>
</dbReference>
<dbReference type="InterPro" id="IPR002909">
    <property type="entry name" value="IPT_dom"/>
</dbReference>
<evidence type="ECO:0000256" key="2">
    <source>
        <dbReference type="ARBA" id="ARBA00022729"/>
    </source>
</evidence>
<name>A0AAN7U471_9MYCE</name>
<keyword evidence="6" id="KW-1133">Transmembrane helix</keyword>
<dbReference type="CDD" id="cd00603">
    <property type="entry name" value="IPT_PCSR"/>
    <property type="match status" value="1"/>
</dbReference>
<evidence type="ECO:0000256" key="4">
    <source>
        <dbReference type="ARBA" id="ARBA00023180"/>
    </source>
</evidence>
<feature type="signal peptide" evidence="7">
    <location>
        <begin position="1"/>
        <end position="24"/>
    </location>
</feature>
<reference evidence="9 10" key="1">
    <citation type="submission" date="2023-11" db="EMBL/GenBank/DDBJ databases">
        <title>Dfirmibasis_genome.</title>
        <authorList>
            <person name="Edelbroek B."/>
            <person name="Kjellin J."/>
            <person name="Jerlstrom-Hultqvist J."/>
            <person name="Soderbom F."/>
        </authorList>
    </citation>
    <scope>NUCLEOTIDE SEQUENCE [LARGE SCALE GENOMIC DNA]</scope>
    <source>
        <strain evidence="9 10">TNS-C-14</strain>
    </source>
</reference>
<dbReference type="EMBL" id="JAVFKY010000002">
    <property type="protein sequence ID" value="KAK5580931.1"/>
    <property type="molecule type" value="Genomic_DNA"/>
</dbReference>
<dbReference type="SUPFAM" id="SSF52058">
    <property type="entry name" value="L domain-like"/>
    <property type="match status" value="1"/>
</dbReference>
<dbReference type="AlphaFoldDB" id="A0AAN7U471"/>
<dbReference type="Gene3D" id="3.80.10.10">
    <property type="entry name" value="Ribonuclease Inhibitor"/>
    <property type="match status" value="1"/>
</dbReference>
<evidence type="ECO:0000256" key="1">
    <source>
        <dbReference type="ARBA" id="ARBA00004370"/>
    </source>
</evidence>
<keyword evidence="5" id="KW-1015">Disulfide bond</keyword>
<feature type="transmembrane region" description="Helical" evidence="6">
    <location>
        <begin position="933"/>
        <end position="956"/>
    </location>
</feature>
<organism evidence="9 10">
    <name type="scientific">Dictyostelium firmibasis</name>
    <dbReference type="NCBI Taxonomy" id="79012"/>
    <lineage>
        <taxon>Eukaryota</taxon>
        <taxon>Amoebozoa</taxon>
        <taxon>Evosea</taxon>
        <taxon>Eumycetozoa</taxon>
        <taxon>Dictyostelia</taxon>
        <taxon>Dictyosteliales</taxon>
        <taxon>Dictyosteliaceae</taxon>
        <taxon>Dictyostelium</taxon>
    </lineage>
</organism>
<dbReference type="GO" id="GO:0016020">
    <property type="term" value="C:membrane"/>
    <property type="evidence" value="ECO:0007669"/>
    <property type="project" value="UniProtKB-SubCell"/>
</dbReference>
<feature type="chain" id="PRO_5042945590" description="EGF-like domain-containing protein" evidence="7">
    <location>
        <begin position="25"/>
        <end position="980"/>
    </location>
</feature>
<keyword evidence="5" id="KW-0245">EGF-like domain</keyword>
<evidence type="ECO:0000313" key="9">
    <source>
        <dbReference type="EMBL" id="KAK5580931.1"/>
    </source>
</evidence>
<dbReference type="PROSITE" id="PS50026">
    <property type="entry name" value="EGF_3"/>
    <property type="match status" value="1"/>
</dbReference>
<dbReference type="InterPro" id="IPR013783">
    <property type="entry name" value="Ig-like_fold"/>
</dbReference>
<dbReference type="Proteomes" id="UP001344447">
    <property type="component" value="Unassembled WGS sequence"/>
</dbReference>
<dbReference type="InterPro" id="IPR032675">
    <property type="entry name" value="LRR_dom_sf"/>
</dbReference>
<feature type="disulfide bond" evidence="5">
    <location>
        <begin position="667"/>
        <end position="677"/>
    </location>
</feature>
<comment type="caution">
    <text evidence="9">The sequence shown here is derived from an EMBL/GenBank/DDBJ whole genome shotgun (WGS) entry which is preliminary data.</text>
</comment>
<comment type="caution">
    <text evidence="5">Lacks conserved residue(s) required for the propagation of feature annotation.</text>
</comment>
<dbReference type="Gene3D" id="2.10.25.10">
    <property type="entry name" value="Laminin"/>
    <property type="match status" value="1"/>
</dbReference>
<dbReference type="PANTHER" id="PTHR31341">
    <property type="entry name" value="IPT/TIG DOMAIN-CONTAINING PROTEIN-RELATED-RELATED"/>
    <property type="match status" value="1"/>
</dbReference>
<comment type="subcellular location">
    <subcellularLocation>
        <location evidence="1">Membrane</location>
    </subcellularLocation>
</comment>
<evidence type="ECO:0000256" key="7">
    <source>
        <dbReference type="SAM" id="SignalP"/>
    </source>
</evidence>
<keyword evidence="4" id="KW-0325">Glycoprotein</keyword>
<keyword evidence="10" id="KW-1185">Reference proteome</keyword>
<dbReference type="PROSITE" id="PS00022">
    <property type="entry name" value="EGF_1"/>
    <property type="match status" value="1"/>
</dbReference>
<proteinExistence type="predicted"/>
<protein>
    <recommendedName>
        <fullName evidence="8">EGF-like domain-containing protein</fullName>
    </recommendedName>
</protein>
<keyword evidence="2 7" id="KW-0732">Signal</keyword>
<evidence type="ECO:0000256" key="6">
    <source>
        <dbReference type="SAM" id="Phobius"/>
    </source>
</evidence>
<dbReference type="InterPro" id="IPR014756">
    <property type="entry name" value="Ig_E-set"/>
</dbReference>
<sequence length="980" mass="107246">MVELSSFILKINVLLFFLISVASSTFTTEQINALNNISTSCGFQWTSLECGATSTSPFLANGIKCDENGDINRIDIDVAPGSICGLKNVFDAFPSLKILYLHNMKVSNVPITLYQHPVLEQLQSISTYDFNISSDNGLNDWTKMVSLKYLYLQPVVGVMPLFPTSIQNFFYHSDDLPPSTRFPFEIFTPNLTSFYLQLKVAPINSPSIQSTLFKNAANLQTFLLYCNGYSINFSVFYKLPSTLTTLQLFLLNFGANKTMPRISEVKWDSIQTVTLNSLGITGTIDPEFFYLPNLRIWYSQNNPNLIGSFTSEFGSRSKLTQLFVSDTAFTGSLPDDILAGGLNFLDITSTNIGGNLPSSFFCLPKSVFLSTSSSYKILYDQAKFGTMGTCSPVITNITTPISSLDFSIQIKGTMLGAFIPFLSISMENVNGPVPLNCQVQQFGTLISCSNPFIYGQGTLTLSVLNDVSPAPTSSIPFKYNVPTIASITPVSTTGGTATIYGSNFWISTRSTDQNNYVRLINDKGNQIECTNVKVINAYQTLTCNLPSGIDGGIFVVSVSGQNNTNQAFTFLYSPPSIASSSPKLIPTKLESIITINGSNFWNDTSLVKVSIQGIDCAVQSVNHTTLTCKFPKTPFILPAGQLDGSITVNGQYGAISNLVTMMDPSTCPNNCGINGNCDSDVGMCVCKKDFTGADCSLSTINSTFEFGSKNATITITPQLNDGKTSMKLYLVSIIENQNEIPIDQWKSIKIDEDTWSYQWYGASEKNINVTIRQNPKSSSDAFISFPLNSFTYRVDYYSGDSTVNNPQFLFEFDQTPKECQNLPISFGNPTGSSVDTRFFNLNTYNVEYFGRFPKVAIINGANGNGDVTTNSVGTSGLFNKMVTRVNAYDCKSASFEMDLTAYSTAVVREPSINSCITPESQNQNTIKKSDNGWKIGVGVGVGVGGAALIVSTFFIAKQRVKLNKTQTLLDKKLKEINNNL</sequence>
<accession>A0AAN7U471</accession>
<dbReference type="Gene3D" id="2.60.40.10">
    <property type="entry name" value="Immunoglobulins"/>
    <property type="match status" value="2"/>
</dbReference>
<feature type="domain" description="EGF-like" evidence="8">
    <location>
        <begin position="663"/>
        <end position="696"/>
    </location>
</feature>
<evidence type="ECO:0000256" key="5">
    <source>
        <dbReference type="PROSITE-ProRule" id="PRU00076"/>
    </source>
</evidence>